<sequence length="59" mass="6320">MTATARLRPVAASGRPRQKARFRRTDPCPSTDKHFTIAQDMAAAEAVADVLLGHGTGRS</sequence>
<dbReference type="GeneID" id="97489614"/>
<protein>
    <submittedName>
        <fullName evidence="2">Uncharacterized protein</fullName>
    </submittedName>
</protein>
<accession>A0A8H9I084</accession>
<dbReference type="AlphaFoldDB" id="A0A8H9I084"/>
<proteinExistence type="predicted"/>
<organism evidence="2 3">
    <name type="scientific">Kitasatospora aureofaciens</name>
    <name type="common">Streptomyces aureofaciens</name>
    <dbReference type="NCBI Taxonomy" id="1894"/>
    <lineage>
        <taxon>Bacteria</taxon>
        <taxon>Bacillati</taxon>
        <taxon>Actinomycetota</taxon>
        <taxon>Actinomycetes</taxon>
        <taxon>Kitasatosporales</taxon>
        <taxon>Streptomycetaceae</taxon>
        <taxon>Kitasatospora</taxon>
    </lineage>
</organism>
<name>A0A8H9I084_KITAU</name>
<reference evidence="2" key="2">
    <citation type="submission" date="2020-09" db="EMBL/GenBank/DDBJ databases">
        <authorList>
            <person name="Sun Q."/>
            <person name="Ohkuma M."/>
        </authorList>
    </citation>
    <scope>NUCLEOTIDE SEQUENCE</scope>
    <source>
        <strain evidence="2">JCM 4434</strain>
    </source>
</reference>
<gene>
    <name evidence="2" type="ORF">GCM10010502_67140</name>
</gene>
<comment type="caution">
    <text evidence="2">The sequence shown here is derived from an EMBL/GenBank/DDBJ whole genome shotgun (WGS) entry which is preliminary data.</text>
</comment>
<dbReference type="EMBL" id="BMUB01000029">
    <property type="protein sequence ID" value="GGV03043.1"/>
    <property type="molecule type" value="Genomic_DNA"/>
</dbReference>
<evidence type="ECO:0000313" key="3">
    <source>
        <dbReference type="Proteomes" id="UP000610124"/>
    </source>
</evidence>
<dbReference type="Proteomes" id="UP000610124">
    <property type="component" value="Unassembled WGS sequence"/>
</dbReference>
<dbReference type="RefSeq" id="WP_141763707.1">
    <property type="nucleotide sequence ID" value="NZ_BMUB01000029.1"/>
</dbReference>
<feature type="region of interest" description="Disordered" evidence="1">
    <location>
        <begin position="1"/>
        <end position="31"/>
    </location>
</feature>
<evidence type="ECO:0000313" key="2">
    <source>
        <dbReference type="EMBL" id="GGV03043.1"/>
    </source>
</evidence>
<reference evidence="2" key="1">
    <citation type="journal article" date="2014" name="Int. J. Syst. Evol. Microbiol.">
        <title>Complete genome sequence of Corynebacterium casei LMG S-19264T (=DSM 44701T), isolated from a smear-ripened cheese.</title>
        <authorList>
            <consortium name="US DOE Joint Genome Institute (JGI-PGF)"/>
            <person name="Walter F."/>
            <person name="Albersmeier A."/>
            <person name="Kalinowski J."/>
            <person name="Ruckert C."/>
        </authorList>
    </citation>
    <scope>NUCLEOTIDE SEQUENCE</scope>
    <source>
        <strain evidence="2">JCM 4434</strain>
    </source>
</reference>
<evidence type="ECO:0000256" key="1">
    <source>
        <dbReference type="SAM" id="MobiDB-lite"/>
    </source>
</evidence>